<dbReference type="InterPro" id="IPR050855">
    <property type="entry name" value="NDM-1-like"/>
</dbReference>
<organism evidence="4 5">
    <name type="scientific">Sulfurifustis variabilis</name>
    <dbReference type="NCBI Taxonomy" id="1675686"/>
    <lineage>
        <taxon>Bacteria</taxon>
        <taxon>Pseudomonadati</taxon>
        <taxon>Pseudomonadota</taxon>
        <taxon>Gammaproteobacteria</taxon>
        <taxon>Acidiferrobacterales</taxon>
        <taxon>Acidiferrobacteraceae</taxon>
        <taxon>Sulfurifustis</taxon>
    </lineage>
</organism>
<feature type="signal peptide" evidence="2">
    <location>
        <begin position="1"/>
        <end position="18"/>
    </location>
</feature>
<evidence type="ECO:0000313" key="5">
    <source>
        <dbReference type="Proteomes" id="UP000218899"/>
    </source>
</evidence>
<dbReference type="AlphaFoldDB" id="A0A1B4VBB6"/>
<keyword evidence="4" id="KW-0808">Transferase</keyword>
<dbReference type="Pfam" id="PF00753">
    <property type="entry name" value="Lactamase_B"/>
    <property type="match status" value="1"/>
</dbReference>
<evidence type="ECO:0000259" key="3">
    <source>
        <dbReference type="SMART" id="SM00849"/>
    </source>
</evidence>
<evidence type="ECO:0000313" key="4">
    <source>
        <dbReference type="EMBL" id="BAU47771.1"/>
    </source>
</evidence>
<feature type="domain" description="Metallo-beta-lactamase" evidence="3">
    <location>
        <begin position="50"/>
        <end position="235"/>
    </location>
</feature>
<dbReference type="InterPro" id="IPR036866">
    <property type="entry name" value="RibonucZ/Hydroxyglut_hydro"/>
</dbReference>
<keyword evidence="2" id="KW-0732">Signal</keyword>
<dbReference type="EMBL" id="AP014936">
    <property type="protein sequence ID" value="BAU47771.1"/>
    <property type="molecule type" value="Genomic_DNA"/>
</dbReference>
<dbReference type="PANTHER" id="PTHR42951">
    <property type="entry name" value="METALLO-BETA-LACTAMASE DOMAIN-CONTAINING"/>
    <property type="match status" value="1"/>
</dbReference>
<dbReference type="SUPFAM" id="SSF56281">
    <property type="entry name" value="Metallo-hydrolase/oxidoreductase"/>
    <property type="match status" value="1"/>
</dbReference>
<protein>
    <submittedName>
        <fullName evidence="4">Sulfurtransferase</fullName>
    </submittedName>
</protein>
<gene>
    <name evidence="4" type="ORF">SVA_1196</name>
</gene>
<evidence type="ECO:0000256" key="2">
    <source>
        <dbReference type="SAM" id="SignalP"/>
    </source>
</evidence>
<evidence type="ECO:0000256" key="1">
    <source>
        <dbReference type="ARBA" id="ARBA00005250"/>
    </source>
</evidence>
<dbReference type="SMART" id="SM00849">
    <property type="entry name" value="Lactamase_B"/>
    <property type="match status" value="1"/>
</dbReference>
<dbReference type="CDD" id="cd16282">
    <property type="entry name" value="metallo-hydrolase-like_MBL-fold"/>
    <property type="match status" value="1"/>
</dbReference>
<dbReference type="Proteomes" id="UP000218899">
    <property type="component" value="Chromosome"/>
</dbReference>
<dbReference type="KEGG" id="sva:SVA_1196"/>
<dbReference type="RefSeq" id="WP_096460135.1">
    <property type="nucleotide sequence ID" value="NZ_AP014936.1"/>
</dbReference>
<dbReference type="PANTHER" id="PTHR42951:SF4">
    <property type="entry name" value="ACYL-COENZYME A THIOESTERASE MBLAC2"/>
    <property type="match status" value="1"/>
</dbReference>
<accession>A0A1B4VBB6</accession>
<reference evidence="4 5" key="1">
    <citation type="submission" date="2015-08" db="EMBL/GenBank/DDBJ databases">
        <title>Complete genome sequence of Sulfurifustis variabilis.</title>
        <authorList>
            <person name="Miura A."/>
            <person name="Kojima H."/>
            <person name="Fukui M."/>
        </authorList>
    </citation>
    <scope>NUCLEOTIDE SEQUENCE [LARGE SCALE GENOMIC DNA]</scope>
    <source>
        <strain evidence="5">skN76</strain>
    </source>
</reference>
<comment type="similarity">
    <text evidence="1">Belongs to the metallo-beta-lactamase superfamily. Class-B beta-lactamase family.</text>
</comment>
<keyword evidence="5" id="KW-1185">Reference proteome</keyword>
<dbReference type="GO" id="GO:0016740">
    <property type="term" value="F:transferase activity"/>
    <property type="evidence" value="ECO:0007669"/>
    <property type="project" value="UniProtKB-KW"/>
</dbReference>
<feature type="chain" id="PRO_5008571292" evidence="2">
    <location>
        <begin position="19"/>
        <end position="307"/>
    </location>
</feature>
<dbReference type="Gene3D" id="3.60.15.10">
    <property type="entry name" value="Ribonuclease Z/Hydroxyacylglutathione hydrolase-like"/>
    <property type="match status" value="1"/>
</dbReference>
<name>A0A1B4VBB6_9GAMM</name>
<proteinExistence type="inferred from homology"/>
<dbReference type="GO" id="GO:0017001">
    <property type="term" value="P:antibiotic catabolic process"/>
    <property type="evidence" value="ECO:0007669"/>
    <property type="project" value="UniProtKB-ARBA"/>
</dbReference>
<dbReference type="OrthoDB" id="420651at2"/>
<sequence length="307" mass="33839">MRSCLAAFALVFSPALYAAEIALDATPVGKDVYVVVGDLGGQTYENHGLNNNLGFVVTSAGVVVINTGPGTHVAEALHDVIRRTTTKPVKWVVNVNSQNHYWHGNDYFRRQGATIYAQREAVRVMREMGPSQLASNRELLKEKAANTQLAYPDALVDEREVLRLGGTEVHLLHFGPAHTPGDLVVWLPQKRVAFAGDLVYTDRLLAVIAIGNTGSWVTALDRLFALDPAVIVPGHGRPTDVAGAGRATRDYLVHLREEVTKAIDAGETLQDTVDRVDQSRFRHLANFDLLARRNINQIYLELEREAF</sequence>
<dbReference type="InterPro" id="IPR001279">
    <property type="entry name" value="Metallo-B-lactamas"/>
</dbReference>